<dbReference type="FunFam" id="3.50.30.30:FF:000005">
    <property type="entry name" value="subtilisin-like protease SBT1.5"/>
    <property type="match status" value="1"/>
</dbReference>
<dbReference type="Pfam" id="PF05922">
    <property type="entry name" value="Inhibitor_I9"/>
    <property type="match status" value="1"/>
</dbReference>
<evidence type="ECO:0000256" key="1">
    <source>
        <dbReference type="ARBA" id="ARBA00011073"/>
    </source>
</evidence>
<organism evidence="11 12">
    <name type="scientific">Panicum virgatum</name>
    <name type="common">Blackwell switchgrass</name>
    <dbReference type="NCBI Taxonomy" id="38727"/>
    <lineage>
        <taxon>Eukaryota</taxon>
        <taxon>Viridiplantae</taxon>
        <taxon>Streptophyta</taxon>
        <taxon>Embryophyta</taxon>
        <taxon>Tracheophyta</taxon>
        <taxon>Spermatophyta</taxon>
        <taxon>Magnoliopsida</taxon>
        <taxon>Liliopsida</taxon>
        <taxon>Poales</taxon>
        <taxon>Poaceae</taxon>
        <taxon>PACMAD clade</taxon>
        <taxon>Panicoideae</taxon>
        <taxon>Panicodae</taxon>
        <taxon>Paniceae</taxon>
        <taxon>Panicinae</taxon>
        <taxon>Panicum</taxon>
        <taxon>Panicum sect. Hiantes</taxon>
    </lineage>
</organism>
<comment type="caution">
    <text evidence="11">The sequence shown here is derived from an EMBL/GenBank/DDBJ whole genome shotgun (WGS) entry which is preliminary data.</text>
</comment>
<proteinExistence type="inferred from homology"/>
<evidence type="ECO:0000256" key="4">
    <source>
        <dbReference type="ARBA" id="ARBA00022825"/>
    </source>
</evidence>
<dbReference type="InterPro" id="IPR036852">
    <property type="entry name" value="Peptidase_S8/S53_dom_sf"/>
</dbReference>
<evidence type="ECO:0000256" key="7">
    <source>
        <dbReference type="SAM" id="MobiDB-lite"/>
    </source>
</evidence>
<keyword evidence="3" id="KW-0732">Signal</keyword>
<dbReference type="CDD" id="cd02120">
    <property type="entry name" value="PA_subtilisin_like"/>
    <property type="match status" value="1"/>
</dbReference>
<comment type="caution">
    <text evidence="6">Lacks conserved residue(s) required for the propagation of feature annotation.</text>
</comment>
<evidence type="ECO:0000256" key="2">
    <source>
        <dbReference type="ARBA" id="ARBA00022670"/>
    </source>
</evidence>
<feature type="region of interest" description="Disordered" evidence="7">
    <location>
        <begin position="414"/>
        <end position="433"/>
    </location>
</feature>
<dbReference type="Gene3D" id="3.50.30.30">
    <property type="match status" value="1"/>
</dbReference>
<dbReference type="SUPFAM" id="SSF52743">
    <property type="entry name" value="Subtilisin-like"/>
    <property type="match status" value="1"/>
</dbReference>
<dbReference type="InterPro" id="IPR010259">
    <property type="entry name" value="S8pro/Inhibitor_I9"/>
</dbReference>
<evidence type="ECO:0000256" key="5">
    <source>
        <dbReference type="ARBA" id="ARBA00023180"/>
    </source>
</evidence>
<keyword evidence="4" id="KW-0378">Hydrolase</keyword>
<evidence type="ECO:0000313" key="12">
    <source>
        <dbReference type="Proteomes" id="UP000823388"/>
    </source>
</evidence>
<dbReference type="Pfam" id="PF02225">
    <property type="entry name" value="PA"/>
    <property type="match status" value="1"/>
</dbReference>
<evidence type="ECO:0000259" key="10">
    <source>
        <dbReference type="Pfam" id="PF05922"/>
    </source>
</evidence>
<dbReference type="PROSITE" id="PS51892">
    <property type="entry name" value="SUBTILASE"/>
    <property type="match status" value="1"/>
</dbReference>
<dbReference type="EMBL" id="CM029047">
    <property type="protein sequence ID" value="KAG2583043.1"/>
    <property type="molecule type" value="Genomic_DNA"/>
</dbReference>
<sequence length="433" mass="45988">MAQDSIFYSYTKNINGFAAHVEEDVANQIAKHPDVVTALESKMLKLHTTRSWDFMDLERDGQILPESIWKHAKFGQDVIIANLDSGVWPESSSFTDDYMGEVSERWKDSCLDTVKYAVPCNKKLIGAKYFNKDMLLNNPAVVDANWTRDTEGHGTHTLSTAGGSFVPRASLFGYANGTAKGSAPRARVAAYKVCWSGECATADVLAGFEAAIHDGADVISVSFGQDAPLADVQSLFHEAVTLGSLHAATQGISVVCSAGNSGPYDDTVVNAAPWVITVAASTVNRDFHNVLTLGNSARMKGMSLESTTLHSSTLYPMVDARHAGHANTSPLAASECGMGTLDPAKVKGKIVVCVRGGDVPRVNKGMAVLNAGGAGMILANNRMDGDDIVADPHVLPATMITYSEAVALHNNMTSRSNPVANISPSKTVTAPSN</sequence>
<dbReference type="AlphaFoldDB" id="A0A8T0RDX4"/>
<name>A0A8T0RDX4_PANVG</name>
<dbReference type="InterPro" id="IPR045051">
    <property type="entry name" value="SBT"/>
</dbReference>
<protein>
    <submittedName>
        <fullName evidence="11">Uncharacterized protein</fullName>
    </submittedName>
</protein>
<keyword evidence="2" id="KW-0645">Protease</keyword>
<dbReference type="InterPro" id="IPR037045">
    <property type="entry name" value="S8pro/Inhibitor_I9_sf"/>
</dbReference>
<feature type="domain" description="Inhibitor I9" evidence="10">
    <location>
        <begin position="3"/>
        <end position="47"/>
    </location>
</feature>
<keyword evidence="12" id="KW-1185">Reference proteome</keyword>
<accession>A0A8T0RDX4</accession>
<dbReference type="InterPro" id="IPR000209">
    <property type="entry name" value="Peptidase_S8/S53_dom"/>
</dbReference>
<dbReference type="Gene3D" id="3.40.50.200">
    <property type="entry name" value="Peptidase S8/S53 domain"/>
    <property type="match status" value="1"/>
</dbReference>
<comment type="similarity">
    <text evidence="1 6">Belongs to the peptidase S8 family.</text>
</comment>
<gene>
    <name evidence="11" type="ORF">PVAP13_6KG151718</name>
</gene>
<keyword evidence="5" id="KW-0325">Glycoprotein</keyword>
<evidence type="ECO:0000256" key="6">
    <source>
        <dbReference type="PROSITE-ProRule" id="PRU01240"/>
    </source>
</evidence>
<dbReference type="GO" id="GO:0004252">
    <property type="term" value="F:serine-type endopeptidase activity"/>
    <property type="evidence" value="ECO:0007669"/>
    <property type="project" value="InterPro"/>
</dbReference>
<evidence type="ECO:0000259" key="8">
    <source>
        <dbReference type="Pfam" id="PF00082"/>
    </source>
</evidence>
<dbReference type="Gene3D" id="3.30.70.80">
    <property type="entry name" value="Peptidase S8 propeptide/proteinase inhibitor I9"/>
    <property type="match status" value="1"/>
</dbReference>
<dbReference type="InterPro" id="IPR046450">
    <property type="entry name" value="PA_dom_sf"/>
</dbReference>
<dbReference type="PANTHER" id="PTHR10795">
    <property type="entry name" value="PROPROTEIN CONVERTASE SUBTILISIN/KEXIN"/>
    <property type="match status" value="1"/>
</dbReference>
<reference evidence="11" key="1">
    <citation type="submission" date="2020-05" db="EMBL/GenBank/DDBJ databases">
        <title>WGS assembly of Panicum virgatum.</title>
        <authorList>
            <person name="Lovell J.T."/>
            <person name="Jenkins J."/>
            <person name="Shu S."/>
            <person name="Juenger T.E."/>
            <person name="Schmutz J."/>
        </authorList>
    </citation>
    <scope>NUCLEOTIDE SEQUENCE</scope>
    <source>
        <strain evidence="11">AP13</strain>
    </source>
</reference>
<evidence type="ECO:0000313" key="11">
    <source>
        <dbReference type="EMBL" id="KAG2583043.1"/>
    </source>
</evidence>
<dbReference type="Pfam" id="PF00082">
    <property type="entry name" value="Peptidase_S8"/>
    <property type="match status" value="1"/>
</dbReference>
<feature type="domain" description="PA" evidence="9">
    <location>
        <begin position="334"/>
        <end position="408"/>
    </location>
</feature>
<dbReference type="Proteomes" id="UP000823388">
    <property type="component" value="Chromosome 6K"/>
</dbReference>
<evidence type="ECO:0000259" key="9">
    <source>
        <dbReference type="Pfam" id="PF02225"/>
    </source>
</evidence>
<feature type="domain" description="Peptidase S8/S53" evidence="8">
    <location>
        <begin position="75"/>
        <end position="284"/>
    </location>
</feature>
<evidence type="ECO:0000256" key="3">
    <source>
        <dbReference type="ARBA" id="ARBA00022729"/>
    </source>
</evidence>
<dbReference type="GO" id="GO:0006508">
    <property type="term" value="P:proteolysis"/>
    <property type="evidence" value="ECO:0007669"/>
    <property type="project" value="UniProtKB-KW"/>
</dbReference>
<keyword evidence="4" id="KW-0720">Serine protease</keyword>
<dbReference type="InterPro" id="IPR003137">
    <property type="entry name" value="PA_domain"/>
</dbReference>
<dbReference type="SUPFAM" id="SSF52025">
    <property type="entry name" value="PA domain"/>
    <property type="match status" value="1"/>
</dbReference>